<dbReference type="InterPro" id="IPR039447">
    <property type="entry name" value="UreH-like_TM_dom"/>
</dbReference>
<feature type="domain" description="Urease accessory protein UreH-like transmembrane" evidence="2">
    <location>
        <begin position="9"/>
        <end position="236"/>
    </location>
</feature>
<feature type="transmembrane region" description="Helical" evidence="1">
    <location>
        <begin position="107"/>
        <end position="127"/>
    </location>
</feature>
<feature type="transmembrane region" description="Helical" evidence="1">
    <location>
        <begin position="81"/>
        <end position="101"/>
    </location>
</feature>
<evidence type="ECO:0000313" key="4">
    <source>
        <dbReference type="Proteomes" id="UP000637423"/>
    </source>
</evidence>
<keyword evidence="1" id="KW-0472">Membrane</keyword>
<dbReference type="PANTHER" id="PTHR42208:SF1">
    <property type="entry name" value="HEAVY METAL TRANSPORTER"/>
    <property type="match status" value="1"/>
</dbReference>
<comment type="caution">
    <text evidence="3">The sequence shown here is derived from an EMBL/GenBank/DDBJ whole genome shotgun (WGS) entry which is preliminary data.</text>
</comment>
<protein>
    <submittedName>
        <fullName evidence="3">Cytochrome biogenesis protein</fullName>
    </submittedName>
</protein>
<reference evidence="3" key="2">
    <citation type="submission" date="2020-09" db="EMBL/GenBank/DDBJ databases">
        <authorList>
            <person name="Sun Q."/>
            <person name="Zhou Y."/>
        </authorList>
    </citation>
    <scope>NUCLEOTIDE SEQUENCE</scope>
    <source>
        <strain evidence="3">CGMCC 1.10998</strain>
    </source>
</reference>
<dbReference type="PANTHER" id="PTHR42208">
    <property type="entry name" value="HEAVY METAL TRANSPORTER-RELATED"/>
    <property type="match status" value="1"/>
</dbReference>
<feature type="transmembrane region" description="Helical" evidence="1">
    <location>
        <begin position="6"/>
        <end position="31"/>
    </location>
</feature>
<keyword evidence="4" id="KW-1185">Reference proteome</keyword>
<reference evidence="3" key="1">
    <citation type="journal article" date="2014" name="Int. J. Syst. Evol. Microbiol.">
        <title>Complete genome sequence of Corynebacterium casei LMG S-19264T (=DSM 44701T), isolated from a smear-ripened cheese.</title>
        <authorList>
            <consortium name="US DOE Joint Genome Institute (JGI-PGF)"/>
            <person name="Walter F."/>
            <person name="Albersmeier A."/>
            <person name="Kalinowski J."/>
            <person name="Ruckert C."/>
        </authorList>
    </citation>
    <scope>NUCLEOTIDE SEQUENCE</scope>
    <source>
        <strain evidence="3">CGMCC 1.10998</strain>
    </source>
</reference>
<feature type="transmembrane region" description="Helical" evidence="1">
    <location>
        <begin position="160"/>
        <end position="179"/>
    </location>
</feature>
<feature type="transmembrane region" description="Helical" evidence="1">
    <location>
        <begin position="191"/>
        <end position="212"/>
    </location>
</feature>
<keyword evidence="1" id="KW-0812">Transmembrane</keyword>
<evidence type="ECO:0000259" key="2">
    <source>
        <dbReference type="Pfam" id="PF13386"/>
    </source>
</evidence>
<dbReference type="RefSeq" id="WP_188565414.1">
    <property type="nucleotide sequence ID" value="NZ_BMED01000001.1"/>
</dbReference>
<dbReference type="Pfam" id="PF13386">
    <property type="entry name" value="DsbD_2"/>
    <property type="match status" value="1"/>
</dbReference>
<keyword evidence="1" id="KW-1133">Transmembrane helix</keyword>
<dbReference type="Proteomes" id="UP000637423">
    <property type="component" value="Unassembled WGS sequence"/>
</dbReference>
<sequence length="272" mass="28241">MATINLIPVFLTGLVGSLHCIGMCGGIVSAFSVSASPLNGRPFPVPVVAAANSRMATHNAQPILQHAARALSYNAGRISSYMLAGALAGGVGSGALLLAGLAPLQQFFYWAANLMLLAIGFYLMGVWRGLPALEAAGQFAWRRISPLTARLLPLDSNAKTLAMGALWGWLPCGMVYSSLLTAMLSGSARSGALVMLAFGAGTLPLLLAMGTLGAGARKKMQKPAFRLAAGLLIAAFGLLGLIRAAYGSQASWLDNFCITPHLAPSSIQMERP</sequence>
<gene>
    <name evidence="3" type="ORF">GCM10011396_16380</name>
</gene>
<feature type="transmembrane region" description="Helical" evidence="1">
    <location>
        <begin position="224"/>
        <end position="246"/>
    </location>
</feature>
<evidence type="ECO:0000313" key="3">
    <source>
        <dbReference type="EMBL" id="GGC70058.1"/>
    </source>
</evidence>
<proteinExistence type="predicted"/>
<dbReference type="AlphaFoldDB" id="A0A916UEI1"/>
<dbReference type="EMBL" id="BMED01000001">
    <property type="protein sequence ID" value="GGC70058.1"/>
    <property type="molecule type" value="Genomic_DNA"/>
</dbReference>
<name>A0A916UEI1_9BURK</name>
<organism evidence="3 4">
    <name type="scientific">Undibacterium terreum</name>
    <dbReference type="NCBI Taxonomy" id="1224302"/>
    <lineage>
        <taxon>Bacteria</taxon>
        <taxon>Pseudomonadati</taxon>
        <taxon>Pseudomonadota</taxon>
        <taxon>Betaproteobacteria</taxon>
        <taxon>Burkholderiales</taxon>
        <taxon>Oxalobacteraceae</taxon>
        <taxon>Undibacterium</taxon>
    </lineage>
</organism>
<evidence type="ECO:0000256" key="1">
    <source>
        <dbReference type="SAM" id="Phobius"/>
    </source>
</evidence>
<accession>A0A916UEI1</accession>